<name>A0ABQ9XHI9_9EUKA</name>
<evidence type="ECO:0000256" key="1">
    <source>
        <dbReference type="SAM" id="MobiDB-lite"/>
    </source>
</evidence>
<reference evidence="2 3" key="1">
    <citation type="journal article" date="2022" name="bioRxiv">
        <title>Genomics of Preaxostyla Flagellates Illuminates Evolutionary Transitions and the Path Towards Mitochondrial Loss.</title>
        <authorList>
            <person name="Novak L.V.F."/>
            <person name="Treitli S.C."/>
            <person name="Pyrih J."/>
            <person name="Halakuc P."/>
            <person name="Pipaliya S.V."/>
            <person name="Vacek V."/>
            <person name="Brzon O."/>
            <person name="Soukal P."/>
            <person name="Eme L."/>
            <person name="Dacks J.B."/>
            <person name="Karnkowska A."/>
            <person name="Elias M."/>
            <person name="Hampl V."/>
        </authorList>
    </citation>
    <scope>NUCLEOTIDE SEQUENCE [LARGE SCALE GENOMIC DNA]</scope>
    <source>
        <strain evidence="2">NAU3</strain>
        <tissue evidence="2">Gut</tissue>
    </source>
</reference>
<proteinExistence type="predicted"/>
<evidence type="ECO:0000313" key="2">
    <source>
        <dbReference type="EMBL" id="KAK2950900.1"/>
    </source>
</evidence>
<protein>
    <submittedName>
        <fullName evidence="2">Uncharacterized protein</fullName>
    </submittedName>
</protein>
<accession>A0ABQ9XHI9</accession>
<evidence type="ECO:0000313" key="3">
    <source>
        <dbReference type="Proteomes" id="UP001281761"/>
    </source>
</evidence>
<keyword evidence="3" id="KW-1185">Reference proteome</keyword>
<sequence>MKQKSFLQSMTSRDQCLHWILLKFHKAATTLLEQGIAHKLLTHMDRTESDSFLFSDLKILFVCLRMRRVRVLHFHHPLLEEGLEDAAEMVTFHNNEPIADYAKQVLILRPIASKLVPLMVFPDEYQPAVKALFKRFDCYYPDNEYDEACSAEAKTPIDVESAAENRAINGQYKEESSSEPDSP</sequence>
<comment type="caution">
    <text evidence="2">The sequence shown here is derived from an EMBL/GenBank/DDBJ whole genome shotgun (WGS) entry which is preliminary data.</text>
</comment>
<organism evidence="2 3">
    <name type="scientific">Blattamonas nauphoetae</name>
    <dbReference type="NCBI Taxonomy" id="2049346"/>
    <lineage>
        <taxon>Eukaryota</taxon>
        <taxon>Metamonada</taxon>
        <taxon>Preaxostyla</taxon>
        <taxon>Oxymonadida</taxon>
        <taxon>Blattamonas</taxon>
    </lineage>
</organism>
<gene>
    <name evidence="2" type="ORF">BLNAU_14202</name>
</gene>
<dbReference type="Proteomes" id="UP001281761">
    <property type="component" value="Unassembled WGS sequence"/>
</dbReference>
<dbReference type="EMBL" id="JARBJD010000128">
    <property type="protein sequence ID" value="KAK2950900.1"/>
    <property type="molecule type" value="Genomic_DNA"/>
</dbReference>
<feature type="region of interest" description="Disordered" evidence="1">
    <location>
        <begin position="160"/>
        <end position="183"/>
    </location>
</feature>